<feature type="region of interest" description="Disordered" evidence="1">
    <location>
        <begin position="1"/>
        <end position="41"/>
    </location>
</feature>
<evidence type="ECO:0000313" key="2">
    <source>
        <dbReference type="EMBL" id="MEX0406922.1"/>
    </source>
</evidence>
<name>A0ABV3SJH5_9HYPH</name>
<feature type="region of interest" description="Disordered" evidence="1">
    <location>
        <begin position="252"/>
        <end position="272"/>
    </location>
</feature>
<proteinExistence type="predicted"/>
<accession>A0ABV3SJH5</accession>
<comment type="caution">
    <text evidence="2">The sequence shown here is derived from an EMBL/GenBank/DDBJ whole genome shotgun (WGS) entry which is preliminary data.</text>
</comment>
<dbReference type="EMBL" id="JBDPGJ010000003">
    <property type="protein sequence ID" value="MEX0406922.1"/>
    <property type="molecule type" value="Genomic_DNA"/>
</dbReference>
<dbReference type="Proteomes" id="UP001556692">
    <property type="component" value="Unassembled WGS sequence"/>
</dbReference>
<protein>
    <submittedName>
        <fullName evidence="2">Uncharacterized protein</fullName>
    </submittedName>
</protein>
<keyword evidence="3" id="KW-1185">Reference proteome</keyword>
<gene>
    <name evidence="2" type="ORF">ABGN05_14760</name>
</gene>
<reference evidence="2 3" key="1">
    <citation type="submission" date="2024-05" db="EMBL/GenBank/DDBJ databases">
        <authorList>
            <person name="Jiang F."/>
        </authorList>
    </citation>
    <scope>NUCLEOTIDE SEQUENCE [LARGE SCALE GENOMIC DNA]</scope>
    <source>
        <strain evidence="2 3">LZ166</strain>
    </source>
</reference>
<evidence type="ECO:0000313" key="3">
    <source>
        <dbReference type="Proteomes" id="UP001556692"/>
    </source>
</evidence>
<feature type="compositionally biased region" description="Low complexity" evidence="1">
    <location>
        <begin position="1"/>
        <end position="24"/>
    </location>
</feature>
<evidence type="ECO:0000256" key="1">
    <source>
        <dbReference type="SAM" id="MobiDB-lite"/>
    </source>
</evidence>
<dbReference type="RefSeq" id="WP_367954802.1">
    <property type="nucleotide sequence ID" value="NZ_JBDPGJ010000003.1"/>
</dbReference>
<sequence length="272" mass="30714">MSNSSSPKSRNASRTARKTPTTRGKTVRRRKRKEPVDQTPWLSGRKPELHLHLFEIPISRAWSGADYLVLMEGQPGWHRAMLEGRAWWVGDELLGRLADSAIILPTPERLLHALEHVAWRLSAAPDAYDTAGDRQYYIERDVIDFGNSLICHRGGEELNSPQQLTIFRHLQVEAATMLVTPPGLDEIVVGHCVLDADGNRVFEHVLLEECWLHARDRKGDWLDRLGVVFADGSVKVGHELAQRPWLEMFGQKRKPRAKAAASAAKSTRNERG</sequence>
<organism evidence="2 3">
    <name type="scientific">Aquibium pacificus</name>
    <dbReference type="NCBI Taxonomy" id="3153579"/>
    <lineage>
        <taxon>Bacteria</taxon>
        <taxon>Pseudomonadati</taxon>
        <taxon>Pseudomonadota</taxon>
        <taxon>Alphaproteobacteria</taxon>
        <taxon>Hyphomicrobiales</taxon>
        <taxon>Phyllobacteriaceae</taxon>
        <taxon>Aquibium</taxon>
    </lineage>
</organism>